<protein>
    <submittedName>
        <fullName evidence="2">Pathogenesis-related transcriptional factor and ERF protein</fullName>
    </submittedName>
</protein>
<dbReference type="SUPFAM" id="SSF54171">
    <property type="entry name" value="DNA-binding domain"/>
    <property type="match status" value="1"/>
</dbReference>
<evidence type="ECO:0000259" key="1">
    <source>
        <dbReference type="Pfam" id="PF13392"/>
    </source>
</evidence>
<proteinExistence type="predicted"/>
<organism evidence="2">
    <name type="scientific">Aureimonas altamirensis</name>
    <dbReference type="NCBI Taxonomy" id="370622"/>
    <lineage>
        <taxon>Bacteria</taxon>
        <taxon>Pseudomonadati</taxon>
        <taxon>Pseudomonadota</taxon>
        <taxon>Alphaproteobacteria</taxon>
        <taxon>Hyphomicrobiales</taxon>
        <taxon>Aurantimonadaceae</taxon>
        <taxon>Aureimonas</taxon>
    </lineage>
</organism>
<dbReference type="GO" id="GO:0003700">
    <property type="term" value="F:DNA-binding transcription factor activity"/>
    <property type="evidence" value="ECO:0007669"/>
    <property type="project" value="InterPro"/>
</dbReference>
<dbReference type="Gene3D" id="3.90.75.20">
    <property type="match status" value="1"/>
</dbReference>
<name>A0A0P0YX43_9HYPH</name>
<dbReference type="Gene3D" id="3.30.730.10">
    <property type="entry name" value="AP2/ERF domain"/>
    <property type="match status" value="1"/>
</dbReference>
<dbReference type="Pfam" id="PF13392">
    <property type="entry name" value="HNH_3"/>
    <property type="match status" value="1"/>
</dbReference>
<dbReference type="InterPro" id="IPR016177">
    <property type="entry name" value="DNA-bd_dom_sf"/>
</dbReference>
<accession>A0A0P0YX43</accession>
<dbReference type="InterPro" id="IPR036955">
    <property type="entry name" value="AP2/ERF_dom_sf"/>
</dbReference>
<dbReference type="AlphaFoldDB" id="A0A0P0YX43"/>
<feature type="domain" description="HNH nuclease" evidence="1">
    <location>
        <begin position="61"/>
        <end position="103"/>
    </location>
</feature>
<dbReference type="InterPro" id="IPR003615">
    <property type="entry name" value="HNH_nuc"/>
</dbReference>
<dbReference type="EMBL" id="LC066371">
    <property type="protein sequence ID" value="BAT26042.1"/>
    <property type="molecule type" value="Genomic_DNA"/>
</dbReference>
<dbReference type="GO" id="GO:0003677">
    <property type="term" value="F:DNA binding"/>
    <property type="evidence" value="ECO:0007669"/>
    <property type="project" value="InterPro"/>
</dbReference>
<sequence length="172" mass="18832">MPILSIPLPAVSTLHDMLRYDPETGALYWRRAVGPKKAGSLVAKASPDGYVRIGIKGRTYSAHRVIWKMMTGSDPVAEIDHRDGDRSNNMWANLREASHYDNMCNSGAYSKTSGLPRGVAKNTASSGYSAQIQKNHRMIHIGVFATPEEAHAAYKGAAKILHGDFAHAENRT</sequence>
<dbReference type="InterPro" id="IPR044925">
    <property type="entry name" value="His-Me_finger_sf"/>
</dbReference>
<dbReference type="SUPFAM" id="SSF54060">
    <property type="entry name" value="His-Me finger endonucleases"/>
    <property type="match status" value="1"/>
</dbReference>
<evidence type="ECO:0000313" key="2">
    <source>
        <dbReference type="EMBL" id="BAT26042.1"/>
    </source>
</evidence>
<dbReference type="RefSeq" id="WP_073469042.1">
    <property type="nucleotide sequence ID" value="NZ_BBWQ01000009.1"/>
</dbReference>
<reference evidence="2" key="1">
    <citation type="journal article" date="2015" name="Proc. Natl. Acad. Sci. U.S.A.">
        <title>Bacterial clade with the ribosomal RNA operon on a small plasmid rather than the chromosome.</title>
        <authorList>
            <person name="Anda M."/>
            <person name="Ohtsubo Y."/>
            <person name="Okubo T."/>
            <person name="Sugawara M."/>
            <person name="Nagata Y."/>
            <person name="Tsuda M."/>
            <person name="Minamisawa K."/>
            <person name="Mitsui H."/>
        </authorList>
    </citation>
    <scope>NUCLEOTIDE SEQUENCE</scope>
    <source>
        <strain evidence="2">DSM 21988</strain>
    </source>
</reference>